<sequence>MGRSRPRSNANQGAEDSRRKDHSNHPYGDASDTVASDTSRSHNCGGNRSRSDTNWSFEARALMARTTASILGTTLIRAPTVVATLVKTMVVSETIHARDDVEQGVEGHRPKNHDDVVHHYYAGECVNNHRRHNDHSTHSYRDELFKC</sequence>
<accession>A0AAD5VVJ7</accession>
<keyword evidence="3" id="KW-1185">Reference proteome</keyword>
<comment type="caution">
    <text evidence="2">The sequence shown here is derived from an EMBL/GenBank/DDBJ whole genome shotgun (WGS) entry which is preliminary data.</text>
</comment>
<gene>
    <name evidence="2" type="ORF">NP233_g4182</name>
</gene>
<dbReference type="Proteomes" id="UP001213000">
    <property type="component" value="Unassembled WGS sequence"/>
</dbReference>
<dbReference type="AlphaFoldDB" id="A0AAD5VVJ7"/>
<protein>
    <submittedName>
        <fullName evidence="2">Uncharacterized protein</fullName>
    </submittedName>
</protein>
<evidence type="ECO:0000313" key="3">
    <source>
        <dbReference type="Proteomes" id="UP001213000"/>
    </source>
</evidence>
<feature type="region of interest" description="Disordered" evidence="1">
    <location>
        <begin position="1"/>
        <end position="53"/>
    </location>
</feature>
<proteinExistence type="predicted"/>
<evidence type="ECO:0000256" key="1">
    <source>
        <dbReference type="SAM" id="MobiDB-lite"/>
    </source>
</evidence>
<organism evidence="2 3">
    <name type="scientific">Leucocoprinus birnbaumii</name>
    <dbReference type="NCBI Taxonomy" id="56174"/>
    <lineage>
        <taxon>Eukaryota</taxon>
        <taxon>Fungi</taxon>
        <taxon>Dikarya</taxon>
        <taxon>Basidiomycota</taxon>
        <taxon>Agaricomycotina</taxon>
        <taxon>Agaricomycetes</taxon>
        <taxon>Agaricomycetidae</taxon>
        <taxon>Agaricales</taxon>
        <taxon>Agaricineae</taxon>
        <taxon>Agaricaceae</taxon>
        <taxon>Leucocoprinus</taxon>
    </lineage>
</organism>
<reference evidence="2" key="1">
    <citation type="submission" date="2022-07" db="EMBL/GenBank/DDBJ databases">
        <title>Genome Sequence of Leucocoprinus birnbaumii.</title>
        <authorList>
            <person name="Buettner E."/>
        </authorList>
    </citation>
    <scope>NUCLEOTIDE SEQUENCE</scope>
    <source>
        <strain evidence="2">VT141</strain>
    </source>
</reference>
<evidence type="ECO:0000313" key="2">
    <source>
        <dbReference type="EMBL" id="KAJ3570774.1"/>
    </source>
</evidence>
<dbReference type="EMBL" id="JANIEX010000219">
    <property type="protein sequence ID" value="KAJ3570774.1"/>
    <property type="molecule type" value="Genomic_DNA"/>
</dbReference>
<feature type="compositionally biased region" description="Polar residues" evidence="1">
    <location>
        <begin position="33"/>
        <end position="53"/>
    </location>
</feature>
<name>A0AAD5VVJ7_9AGAR</name>